<dbReference type="InterPro" id="IPR056304">
    <property type="entry name" value="Lip-like_C"/>
</dbReference>
<keyword evidence="8" id="KW-1185">Reference proteome</keyword>
<comment type="caution">
    <text evidence="7">The sequence shown here is derived from an EMBL/GenBank/DDBJ whole genome shotgun (WGS) entry which is preliminary data.</text>
</comment>
<dbReference type="GO" id="GO:0005576">
    <property type="term" value="C:extracellular region"/>
    <property type="evidence" value="ECO:0007669"/>
    <property type="project" value="UniProtKB-SubCell"/>
</dbReference>
<name>V9G1H0_PHYNI</name>
<keyword evidence="2" id="KW-0964">Secreted</keyword>
<evidence type="ECO:0000256" key="5">
    <source>
        <dbReference type="ARBA" id="ARBA00023098"/>
    </source>
</evidence>
<protein>
    <recommendedName>
        <fullName evidence="6">Lipase-like C-terminal domain-containing protein</fullName>
    </recommendedName>
</protein>
<dbReference type="HOGENOM" id="CLU_1550588_0_0_1"/>
<evidence type="ECO:0000256" key="2">
    <source>
        <dbReference type="ARBA" id="ARBA00022525"/>
    </source>
</evidence>
<proteinExistence type="predicted"/>
<dbReference type="SUPFAM" id="SSF53474">
    <property type="entry name" value="alpha/beta-Hydrolases"/>
    <property type="match status" value="1"/>
</dbReference>
<dbReference type="PANTHER" id="PTHR34043">
    <property type="entry name" value="ALPHA/BETA-HYDROLASES SUPERFAMILY PROTEIN"/>
    <property type="match status" value="1"/>
</dbReference>
<evidence type="ECO:0000256" key="4">
    <source>
        <dbReference type="ARBA" id="ARBA00022801"/>
    </source>
</evidence>
<keyword evidence="4" id="KW-0378">Hydrolase</keyword>
<dbReference type="Gene3D" id="3.40.50.1820">
    <property type="entry name" value="alpha/beta hydrolase"/>
    <property type="match status" value="1"/>
</dbReference>
<reference evidence="7 8" key="1">
    <citation type="submission" date="2013-11" db="EMBL/GenBank/DDBJ databases">
        <title>The Genome Sequence of Phytophthora parasitica P1569.</title>
        <authorList>
            <consortium name="The Broad Institute Genomics Platform"/>
            <person name="Russ C."/>
            <person name="Tyler B."/>
            <person name="Panabieres F."/>
            <person name="Shan W."/>
            <person name="Tripathy S."/>
            <person name="Grunwald N."/>
            <person name="Machado M."/>
            <person name="Johnson C.S."/>
            <person name="Arredondo F."/>
            <person name="Hong C."/>
            <person name="Coffey M."/>
            <person name="Young S.K."/>
            <person name="Zeng Q."/>
            <person name="Gargeya S."/>
            <person name="Fitzgerald M."/>
            <person name="Abouelleil A."/>
            <person name="Alvarado L."/>
            <person name="Chapman S.B."/>
            <person name="Gainer-Dewar J."/>
            <person name="Goldberg J."/>
            <person name="Griggs A."/>
            <person name="Gujja S."/>
            <person name="Hansen M."/>
            <person name="Howarth C."/>
            <person name="Imamovic A."/>
            <person name="Ireland A."/>
            <person name="Larimer J."/>
            <person name="McCowan C."/>
            <person name="Murphy C."/>
            <person name="Pearson M."/>
            <person name="Poon T.W."/>
            <person name="Priest M."/>
            <person name="Roberts A."/>
            <person name="Saif S."/>
            <person name="Shea T."/>
            <person name="Sykes S."/>
            <person name="Wortman J."/>
            <person name="Nusbaum C."/>
            <person name="Birren B."/>
        </authorList>
    </citation>
    <scope>NUCLEOTIDE SEQUENCE [LARGE SCALE GENOMIC DNA]</scope>
    <source>
        <strain evidence="7 8">P1569</strain>
    </source>
</reference>
<dbReference type="OrthoDB" id="206848at2759"/>
<evidence type="ECO:0000313" key="7">
    <source>
        <dbReference type="EMBL" id="ETI57191.1"/>
    </source>
</evidence>
<accession>V9G1H0</accession>
<sequence length="173" mass="19947">MTPRSTTTKFPVVFIHGIFGFGKMRSMWNRWASYWPEKVLNELNENHIVLLVGPLTSNHDRACEAFYQLYGGQVDYGEQHSRETGHERFGDTYNTSLHSRWNESNPIQLLYQAFPVLKPACDVHWDQWSNVSMMDMLVVNGPVNESKDLGVHDIIPSRSNATLDSSTWTSYTY</sequence>
<dbReference type="AlphaFoldDB" id="V9G1H0"/>
<keyword evidence="3" id="KW-0732">Signal</keyword>
<dbReference type="EMBL" id="ANIZ01000078">
    <property type="protein sequence ID" value="ETI57191.1"/>
    <property type="molecule type" value="Genomic_DNA"/>
</dbReference>
<dbReference type="Pfam" id="PF24708">
    <property type="entry name" value="Lip_C"/>
    <property type="match status" value="1"/>
</dbReference>
<dbReference type="InterPro" id="IPR029058">
    <property type="entry name" value="AB_hydrolase_fold"/>
</dbReference>
<dbReference type="PANTHER" id="PTHR34043:SF3">
    <property type="entry name" value="ALPHA_BETA-HYDROLASES SUPERFAMILY PROTEIN"/>
    <property type="match status" value="1"/>
</dbReference>
<feature type="domain" description="Lipase-like C-terminal" evidence="6">
    <location>
        <begin position="9"/>
        <end position="109"/>
    </location>
</feature>
<gene>
    <name evidence="7" type="ORF">F443_00464</name>
</gene>
<evidence type="ECO:0000313" key="8">
    <source>
        <dbReference type="Proteomes" id="UP000018721"/>
    </source>
</evidence>
<dbReference type="GO" id="GO:0016787">
    <property type="term" value="F:hydrolase activity"/>
    <property type="evidence" value="ECO:0007669"/>
    <property type="project" value="UniProtKB-KW"/>
</dbReference>
<evidence type="ECO:0000256" key="1">
    <source>
        <dbReference type="ARBA" id="ARBA00004613"/>
    </source>
</evidence>
<dbReference type="eggNOG" id="ENOG502QPNZ">
    <property type="taxonomic scope" value="Eukaryota"/>
</dbReference>
<dbReference type="Proteomes" id="UP000018721">
    <property type="component" value="Unassembled WGS sequence"/>
</dbReference>
<organism evidence="7 8">
    <name type="scientific">Phytophthora nicotianae P1569</name>
    <dbReference type="NCBI Taxonomy" id="1317065"/>
    <lineage>
        <taxon>Eukaryota</taxon>
        <taxon>Sar</taxon>
        <taxon>Stramenopiles</taxon>
        <taxon>Oomycota</taxon>
        <taxon>Peronosporomycetes</taxon>
        <taxon>Peronosporales</taxon>
        <taxon>Peronosporaceae</taxon>
        <taxon>Phytophthora</taxon>
    </lineage>
</organism>
<dbReference type="GO" id="GO:0006629">
    <property type="term" value="P:lipid metabolic process"/>
    <property type="evidence" value="ECO:0007669"/>
    <property type="project" value="UniProtKB-KW"/>
</dbReference>
<keyword evidence="5" id="KW-0443">Lipid metabolism</keyword>
<evidence type="ECO:0000256" key="3">
    <source>
        <dbReference type="ARBA" id="ARBA00022729"/>
    </source>
</evidence>
<comment type="subcellular location">
    <subcellularLocation>
        <location evidence="1">Secreted</location>
    </subcellularLocation>
</comment>
<evidence type="ECO:0000259" key="6">
    <source>
        <dbReference type="Pfam" id="PF24708"/>
    </source>
</evidence>